<evidence type="ECO:0000313" key="2">
    <source>
        <dbReference type="EMBL" id="KAJ2860528.1"/>
    </source>
</evidence>
<sequence length="564" mass="61580">MAEVIAYEDSPLAQYLLDIDASETFVAEDKLDATDSATDKSPQATLSAESILLYEWLSQLAARSSDAQNSHKIASKIAKAMHARLVSTLTDSGLVAERYTPRPCRIALRPLGVNIPALFPSSTLGVVGLFAMINTPPLVTCVSLAFRPGGLSGLNWGVALTLFLLMLGSLVISAVMAGQTTTQQSQRRVLVDKCDDALEQFNDMVLKCRAMDSTVQRALRLVMDVDFVTRGFRLPQYRGSLAISSTAGRGTAWMAEHVRQAIDSALSLGMDTFSDIIERPKQQPQQSEMESFLDSDTRMCMTDLRAQLSDVGELEPMSLEALKHKFAAHFAMRKLWLESVIRTIEPYSDADTRSEQVLSICGLIVPDIVRVSETASLLASRVKEASEAQYTARKWASLAATKADPTGSHHPLIRALSSMSEALETVRAKILVCRQCVSMVEDDVVDAEDRQSVPSPEEIARVFASLKPDIDALNHLYQASVTSLAFYDSGSEPTSGDNNDSTSTVPAELTDFELGSTTIPEGATVFGYTPIAGDSLDAPEQIFEADIERETGQERLKVVYYDRL</sequence>
<dbReference type="Proteomes" id="UP001140074">
    <property type="component" value="Unassembled WGS sequence"/>
</dbReference>
<feature type="transmembrane region" description="Helical" evidence="1">
    <location>
        <begin position="111"/>
        <end position="133"/>
    </location>
</feature>
<organism evidence="2 3">
    <name type="scientific">Coemansia aciculifera</name>
    <dbReference type="NCBI Taxonomy" id="417176"/>
    <lineage>
        <taxon>Eukaryota</taxon>
        <taxon>Fungi</taxon>
        <taxon>Fungi incertae sedis</taxon>
        <taxon>Zoopagomycota</taxon>
        <taxon>Kickxellomycotina</taxon>
        <taxon>Kickxellomycetes</taxon>
        <taxon>Kickxellales</taxon>
        <taxon>Kickxellaceae</taxon>
        <taxon>Coemansia</taxon>
    </lineage>
</organism>
<reference evidence="2" key="1">
    <citation type="submission" date="2022-07" db="EMBL/GenBank/DDBJ databases">
        <title>Phylogenomic reconstructions and comparative analyses of Kickxellomycotina fungi.</title>
        <authorList>
            <person name="Reynolds N.K."/>
            <person name="Stajich J.E."/>
            <person name="Barry K."/>
            <person name="Grigoriev I.V."/>
            <person name="Crous P."/>
            <person name="Smith M.E."/>
        </authorList>
    </citation>
    <scope>NUCLEOTIDE SEQUENCE</scope>
    <source>
        <strain evidence="2">RSA 476</strain>
    </source>
</reference>
<keyword evidence="1" id="KW-0472">Membrane</keyword>
<name>A0A9W8IDS7_9FUNG</name>
<accession>A0A9W8IDS7</accession>
<feature type="transmembrane region" description="Helical" evidence="1">
    <location>
        <begin position="153"/>
        <end position="178"/>
    </location>
</feature>
<evidence type="ECO:0000256" key="1">
    <source>
        <dbReference type="SAM" id="Phobius"/>
    </source>
</evidence>
<comment type="caution">
    <text evidence="2">The sequence shown here is derived from an EMBL/GenBank/DDBJ whole genome shotgun (WGS) entry which is preliminary data.</text>
</comment>
<dbReference type="AlphaFoldDB" id="A0A9W8IDS7"/>
<keyword evidence="1" id="KW-0812">Transmembrane</keyword>
<dbReference type="EMBL" id="JANBUY010000290">
    <property type="protein sequence ID" value="KAJ2860528.1"/>
    <property type="molecule type" value="Genomic_DNA"/>
</dbReference>
<gene>
    <name evidence="2" type="ORF">GGH94_005454</name>
</gene>
<keyword evidence="1" id="KW-1133">Transmembrane helix</keyword>
<evidence type="ECO:0008006" key="4">
    <source>
        <dbReference type="Google" id="ProtNLM"/>
    </source>
</evidence>
<evidence type="ECO:0000313" key="3">
    <source>
        <dbReference type="Proteomes" id="UP001140074"/>
    </source>
</evidence>
<keyword evidence="3" id="KW-1185">Reference proteome</keyword>
<proteinExistence type="predicted"/>
<protein>
    <recommendedName>
        <fullName evidence="4">Myosin-binding domain-containing protein</fullName>
    </recommendedName>
</protein>